<name>A0A6P5A2T2_BRABE</name>
<comment type="catalytic activity">
    <reaction evidence="8">
        <text>L-seryl-[protein] + ATP = O-phospho-L-seryl-[protein] + ADP + H(+)</text>
        <dbReference type="Rhea" id="RHEA:17989"/>
        <dbReference type="Rhea" id="RHEA-COMP:9863"/>
        <dbReference type="Rhea" id="RHEA-COMP:11604"/>
        <dbReference type="ChEBI" id="CHEBI:15378"/>
        <dbReference type="ChEBI" id="CHEBI:29999"/>
        <dbReference type="ChEBI" id="CHEBI:30616"/>
        <dbReference type="ChEBI" id="CHEBI:83421"/>
        <dbReference type="ChEBI" id="CHEBI:456216"/>
        <dbReference type="EC" id="2.7.11.1"/>
    </reaction>
</comment>
<gene>
    <name evidence="11" type="primary">LOC109484736</name>
</gene>
<dbReference type="InterPro" id="IPR016024">
    <property type="entry name" value="ARM-type_fold"/>
</dbReference>
<dbReference type="GeneID" id="109484736"/>
<evidence type="ECO:0000256" key="6">
    <source>
        <dbReference type="ARBA" id="ARBA00022840"/>
    </source>
</evidence>
<dbReference type="RefSeq" id="XP_019643653.1">
    <property type="nucleotide sequence ID" value="XM_019788094.1"/>
</dbReference>
<dbReference type="PROSITE" id="PS50011">
    <property type="entry name" value="PROTEIN_KINASE_DOM"/>
    <property type="match status" value="1"/>
</dbReference>
<dbReference type="Gene3D" id="1.25.10.10">
    <property type="entry name" value="Leucine-rich Repeat Variant"/>
    <property type="match status" value="1"/>
</dbReference>
<dbReference type="SUPFAM" id="SSF56112">
    <property type="entry name" value="Protein kinase-like (PK-like)"/>
    <property type="match status" value="1"/>
</dbReference>
<accession>A0A6P5A2T2</accession>
<dbReference type="Pfam" id="PF23744">
    <property type="entry name" value="ARM_LRRK2"/>
    <property type="match status" value="1"/>
</dbReference>
<evidence type="ECO:0000256" key="5">
    <source>
        <dbReference type="ARBA" id="ARBA00022777"/>
    </source>
</evidence>
<dbReference type="FunFam" id="1.10.510.10:FF:001945">
    <property type="entry name" value="Predicted protein"/>
    <property type="match status" value="1"/>
</dbReference>
<keyword evidence="5" id="KW-0418">Kinase</keyword>
<dbReference type="SMART" id="SM00185">
    <property type="entry name" value="ARM"/>
    <property type="match status" value="5"/>
</dbReference>
<dbReference type="InterPro" id="IPR000719">
    <property type="entry name" value="Prot_kinase_dom"/>
</dbReference>
<dbReference type="KEGG" id="bbel:109484736"/>
<keyword evidence="4" id="KW-0547">Nucleotide-binding</keyword>
<dbReference type="Proteomes" id="UP000515135">
    <property type="component" value="Unplaced"/>
</dbReference>
<organism evidence="10 11">
    <name type="scientific">Branchiostoma belcheri</name>
    <name type="common">Amphioxus</name>
    <dbReference type="NCBI Taxonomy" id="7741"/>
    <lineage>
        <taxon>Eukaryota</taxon>
        <taxon>Metazoa</taxon>
        <taxon>Chordata</taxon>
        <taxon>Cephalochordata</taxon>
        <taxon>Leptocardii</taxon>
        <taxon>Amphioxiformes</taxon>
        <taxon>Branchiostomatidae</taxon>
        <taxon>Branchiostoma</taxon>
    </lineage>
</organism>
<dbReference type="EC" id="2.7.11.1" evidence="1"/>
<evidence type="ECO:0000313" key="11">
    <source>
        <dbReference type="RefSeq" id="XP_019643653.1"/>
    </source>
</evidence>
<evidence type="ECO:0000256" key="8">
    <source>
        <dbReference type="ARBA" id="ARBA00048679"/>
    </source>
</evidence>
<dbReference type="Gene3D" id="1.10.510.10">
    <property type="entry name" value="Transferase(Phosphotransferase) domain 1"/>
    <property type="match status" value="1"/>
</dbReference>
<reference evidence="11" key="1">
    <citation type="submission" date="2025-08" db="UniProtKB">
        <authorList>
            <consortium name="RefSeq"/>
        </authorList>
    </citation>
    <scope>IDENTIFICATION</scope>
    <source>
        <tissue evidence="11">Gonad</tissue>
    </source>
</reference>
<dbReference type="OrthoDB" id="248923at2759"/>
<dbReference type="Pfam" id="PF00069">
    <property type="entry name" value="Pkinase"/>
    <property type="match status" value="1"/>
</dbReference>
<dbReference type="InterPro" id="IPR008271">
    <property type="entry name" value="Ser/Thr_kinase_AS"/>
</dbReference>
<comment type="catalytic activity">
    <reaction evidence="7">
        <text>L-threonyl-[protein] + ATP = O-phospho-L-threonyl-[protein] + ADP + H(+)</text>
        <dbReference type="Rhea" id="RHEA:46608"/>
        <dbReference type="Rhea" id="RHEA-COMP:11060"/>
        <dbReference type="Rhea" id="RHEA-COMP:11605"/>
        <dbReference type="ChEBI" id="CHEBI:15378"/>
        <dbReference type="ChEBI" id="CHEBI:30013"/>
        <dbReference type="ChEBI" id="CHEBI:30616"/>
        <dbReference type="ChEBI" id="CHEBI:61977"/>
        <dbReference type="ChEBI" id="CHEBI:456216"/>
        <dbReference type="EC" id="2.7.11.1"/>
    </reaction>
</comment>
<dbReference type="InterPro" id="IPR056597">
    <property type="entry name" value="ARM_LRRK2"/>
</dbReference>
<dbReference type="GO" id="GO:0004674">
    <property type="term" value="F:protein serine/threonine kinase activity"/>
    <property type="evidence" value="ECO:0007669"/>
    <property type="project" value="UniProtKB-KW"/>
</dbReference>
<dbReference type="InterPro" id="IPR011009">
    <property type="entry name" value="Kinase-like_dom_sf"/>
</dbReference>
<keyword evidence="10" id="KW-1185">Reference proteome</keyword>
<keyword evidence="3" id="KW-0808">Transferase</keyword>
<keyword evidence="2" id="KW-0723">Serine/threonine-protein kinase</keyword>
<evidence type="ECO:0000256" key="3">
    <source>
        <dbReference type="ARBA" id="ARBA00022679"/>
    </source>
</evidence>
<evidence type="ECO:0000256" key="4">
    <source>
        <dbReference type="ARBA" id="ARBA00022741"/>
    </source>
</evidence>
<evidence type="ECO:0000256" key="2">
    <source>
        <dbReference type="ARBA" id="ARBA00022527"/>
    </source>
</evidence>
<evidence type="ECO:0000256" key="7">
    <source>
        <dbReference type="ARBA" id="ARBA00047899"/>
    </source>
</evidence>
<dbReference type="SMART" id="SM00220">
    <property type="entry name" value="S_TKc"/>
    <property type="match status" value="1"/>
</dbReference>
<dbReference type="InterPro" id="IPR011989">
    <property type="entry name" value="ARM-like"/>
</dbReference>
<evidence type="ECO:0000256" key="1">
    <source>
        <dbReference type="ARBA" id="ARBA00012513"/>
    </source>
</evidence>
<proteinExistence type="predicted"/>
<dbReference type="AlphaFoldDB" id="A0A6P5A2T2"/>
<dbReference type="InterPro" id="IPR000225">
    <property type="entry name" value="Armadillo"/>
</dbReference>
<dbReference type="PANTHER" id="PTHR24363:SF0">
    <property type="entry name" value="SERINE_THREONINE KINASE LIKE DOMAIN CONTAINING 1"/>
    <property type="match status" value="1"/>
</dbReference>
<feature type="domain" description="Protein kinase" evidence="9">
    <location>
        <begin position="14"/>
        <end position="278"/>
    </location>
</feature>
<dbReference type="GO" id="GO:0005524">
    <property type="term" value="F:ATP binding"/>
    <property type="evidence" value="ECO:0007669"/>
    <property type="project" value="UniProtKB-KW"/>
</dbReference>
<dbReference type="SUPFAM" id="SSF48371">
    <property type="entry name" value="ARM repeat"/>
    <property type="match status" value="1"/>
</dbReference>
<protein>
    <recommendedName>
        <fullName evidence="1">non-specific serine/threonine protein kinase</fullName>
        <ecNumber evidence="1">2.7.11.1</ecNumber>
    </recommendedName>
</protein>
<dbReference type="PROSITE" id="PS00108">
    <property type="entry name" value="PROTEIN_KINASE_ST"/>
    <property type="match status" value="1"/>
</dbReference>
<sequence length="669" mass="74010">MFSVVTENTNMENYKVLQRLGKGAQGSVFLAENRIDGRKYVLKKVECNDESEANKAFKEAMALQELKNPYVCGYKEFFVTWDKEESAMFVCIVMEYYKMGDLDKVLRQKRSKKESIEELILKKWLGQMIEALVFVHKKEVIHRDLKPSNIFMTEDLSISIGDFGVATVMGDARTKTRTTVGSMNWMAPEVLERPYDERSDVWSLGCITLEMTTCSFMDTPQAQATLFEIKHSPQILEDVLEEVGKRYSVDLVQLIRTMLRRNFKQRPTAVELTDIPYVKEALGLSSSALVARKKAATKGIEAKPVPKGKGIKAVIEYLKDQEQLEESVKEALVYLGELTKEQDSVVDEAGKKVIVSCMRTNMSNVDIQTEACNVLQNLVVTAEDGDILYTKDVIAPVLLAMRSHAASASLQSAAAQLIMALSGDESAADVIGQAGGVQDVLAAMRQFPNDQKLITNCCGALWSLGVNENNAKIMTEEKGLADVCGALDGHGDTAQLVDYACCAIWSLSMEDDNIEMMADLQTVKLTLSSLKKHMKDAKVAKNACMAMASIVEADVECAYQMQGSPFLAEESAYRLLENEGEAGIPIVLETYELHKDNPEVVENVCTLINELAQYNDLCEELKAAKADKILSEAKIKFASNEDIMGPVTEALRKMAGGASQKKDKKAGKT</sequence>
<keyword evidence="6" id="KW-0067">ATP-binding</keyword>
<evidence type="ECO:0000313" key="10">
    <source>
        <dbReference type="Proteomes" id="UP000515135"/>
    </source>
</evidence>
<dbReference type="PANTHER" id="PTHR24363">
    <property type="entry name" value="SERINE/THREONINE PROTEIN KINASE"/>
    <property type="match status" value="1"/>
</dbReference>
<evidence type="ECO:0000259" key="9">
    <source>
        <dbReference type="PROSITE" id="PS50011"/>
    </source>
</evidence>